<protein>
    <submittedName>
        <fullName evidence="1">Uncharacterized protein</fullName>
    </submittedName>
</protein>
<dbReference type="EMBL" id="ASHM01135421">
    <property type="protein sequence ID" value="PNX60172.1"/>
    <property type="molecule type" value="Genomic_DNA"/>
</dbReference>
<dbReference type="Proteomes" id="UP000236291">
    <property type="component" value="Unassembled WGS sequence"/>
</dbReference>
<name>A0A2K3K1N6_TRIPR</name>
<reference evidence="1 2" key="1">
    <citation type="journal article" date="2014" name="Am. J. Bot.">
        <title>Genome assembly and annotation for red clover (Trifolium pratense; Fabaceae).</title>
        <authorList>
            <person name="Istvanek J."/>
            <person name="Jaros M."/>
            <person name="Krenek A."/>
            <person name="Repkova J."/>
        </authorList>
    </citation>
    <scope>NUCLEOTIDE SEQUENCE [LARGE SCALE GENOMIC DNA]</scope>
    <source>
        <strain evidence="2">cv. Tatra</strain>
        <tissue evidence="1">Young leaves</tissue>
    </source>
</reference>
<comment type="caution">
    <text evidence="1">The sequence shown here is derived from an EMBL/GenBank/DDBJ whole genome shotgun (WGS) entry which is preliminary data.</text>
</comment>
<dbReference type="AlphaFoldDB" id="A0A2K3K1N6"/>
<evidence type="ECO:0000313" key="1">
    <source>
        <dbReference type="EMBL" id="PNX60172.1"/>
    </source>
</evidence>
<feature type="non-terminal residue" evidence="1">
    <location>
        <position position="1"/>
    </location>
</feature>
<evidence type="ECO:0000313" key="2">
    <source>
        <dbReference type="Proteomes" id="UP000236291"/>
    </source>
</evidence>
<gene>
    <name evidence="1" type="ORF">L195_g060054</name>
</gene>
<proteinExistence type="predicted"/>
<organism evidence="1 2">
    <name type="scientific">Trifolium pratense</name>
    <name type="common">Red clover</name>
    <dbReference type="NCBI Taxonomy" id="57577"/>
    <lineage>
        <taxon>Eukaryota</taxon>
        <taxon>Viridiplantae</taxon>
        <taxon>Streptophyta</taxon>
        <taxon>Embryophyta</taxon>
        <taxon>Tracheophyta</taxon>
        <taxon>Spermatophyta</taxon>
        <taxon>Magnoliopsida</taxon>
        <taxon>eudicotyledons</taxon>
        <taxon>Gunneridae</taxon>
        <taxon>Pentapetalae</taxon>
        <taxon>rosids</taxon>
        <taxon>fabids</taxon>
        <taxon>Fabales</taxon>
        <taxon>Fabaceae</taxon>
        <taxon>Papilionoideae</taxon>
        <taxon>50 kb inversion clade</taxon>
        <taxon>NPAAA clade</taxon>
        <taxon>Hologalegina</taxon>
        <taxon>IRL clade</taxon>
        <taxon>Trifolieae</taxon>
        <taxon>Trifolium</taxon>
    </lineage>
</organism>
<reference evidence="1 2" key="2">
    <citation type="journal article" date="2017" name="Front. Plant Sci.">
        <title>Gene Classification and Mining of Molecular Markers Useful in Red Clover (Trifolium pratense) Breeding.</title>
        <authorList>
            <person name="Istvanek J."/>
            <person name="Dluhosova J."/>
            <person name="Dluhos P."/>
            <person name="Patkova L."/>
            <person name="Nedelnik J."/>
            <person name="Repkova J."/>
        </authorList>
    </citation>
    <scope>NUCLEOTIDE SEQUENCE [LARGE SCALE GENOMIC DNA]</scope>
    <source>
        <strain evidence="2">cv. Tatra</strain>
        <tissue evidence="1">Young leaves</tissue>
    </source>
</reference>
<accession>A0A2K3K1N6</accession>
<sequence>DNGNVLRNYDYHPRLNCELKLSVFCRVVWFEAIPCYVVSSNQCKLKFLAHSGQVLLKV</sequence>